<dbReference type="Proteomes" id="UP000666240">
    <property type="component" value="Unassembled WGS sequence"/>
</dbReference>
<comment type="caution">
    <text evidence="1">The sequence shown here is derived from an EMBL/GenBank/DDBJ whole genome shotgun (WGS) entry which is preliminary data.</text>
</comment>
<evidence type="ECO:0008006" key="3">
    <source>
        <dbReference type="Google" id="ProtNLM"/>
    </source>
</evidence>
<proteinExistence type="predicted"/>
<evidence type="ECO:0000313" key="2">
    <source>
        <dbReference type="Proteomes" id="UP000666240"/>
    </source>
</evidence>
<dbReference type="RefSeq" id="WP_209336484.1">
    <property type="nucleotide sequence ID" value="NZ_JAGIYY010000007.1"/>
</dbReference>
<reference evidence="1" key="1">
    <citation type="submission" date="2021-03" db="EMBL/GenBank/DDBJ databases">
        <title>Genome sequencing and assembly of Tianweitania sediminis.</title>
        <authorList>
            <person name="Chhetri G."/>
        </authorList>
    </citation>
    <scope>NUCLEOTIDE SEQUENCE</scope>
    <source>
        <strain evidence="1">Z8</strain>
    </source>
</reference>
<protein>
    <recommendedName>
        <fullName evidence="3">Phosphoadenosine phosphosulfate reductase</fullName>
    </recommendedName>
</protein>
<gene>
    <name evidence="1" type="ORF">J5Y06_17535</name>
</gene>
<dbReference type="AlphaFoldDB" id="A0A8J7RL85"/>
<evidence type="ECO:0000313" key="1">
    <source>
        <dbReference type="EMBL" id="MBP0440456.1"/>
    </source>
</evidence>
<sequence length="334" mass="37632">MPLTHRQRHQLRAKLGGRLLAVCYGAGVDSTAMLVALKLAGLRPRIITCADLNAEKQLTLDHLDQMKLVLARWDWPPITMCRKKTLPDTGYDDLYGNCIANETLPSLAFGMKSCSIKWKQKPQDAAIKGARSGPNAAPPHPIWLEAQRTGRRIVKLIGYDCSPADIRRSRNLPEADADFDYEYPLQILGWARPNCVDIITEVLGADHVPVKSACFFCPATKLWELFWLAAHQPDLLERALYLERNALSGRHSRFDEVEFGASWEELVHNADRFPSSNTTVGLGRNFAWNQWARVNGVVDDNFRVKRGAADRDRFLIMSNRLRGDDNARDARSVA</sequence>
<dbReference type="EMBL" id="JAGIYY010000007">
    <property type="protein sequence ID" value="MBP0440456.1"/>
    <property type="molecule type" value="Genomic_DNA"/>
</dbReference>
<name>A0A8J7RL85_9HYPH</name>
<keyword evidence="2" id="KW-1185">Reference proteome</keyword>
<organism evidence="1 2">
    <name type="scientific">Tianweitania sediminis</name>
    <dbReference type="NCBI Taxonomy" id="1502156"/>
    <lineage>
        <taxon>Bacteria</taxon>
        <taxon>Pseudomonadati</taxon>
        <taxon>Pseudomonadota</taxon>
        <taxon>Alphaproteobacteria</taxon>
        <taxon>Hyphomicrobiales</taxon>
        <taxon>Phyllobacteriaceae</taxon>
        <taxon>Tianweitania</taxon>
    </lineage>
</organism>
<accession>A0A8J7RL85</accession>